<keyword evidence="3" id="KW-1015">Disulfide bond</keyword>
<dbReference type="GO" id="GO:0010411">
    <property type="term" value="P:xyloglucan metabolic process"/>
    <property type="evidence" value="ECO:0007669"/>
    <property type="project" value="InterPro"/>
</dbReference>
<feature type="domain" description="GH16" evidence="9">
    <location>
        <begin position="2"/>
        <end position="222"/>
    </location>
</feature>
<dbReference type="InterPro" id="IPR016455">
    <property type="entry name" value="XTH"/>
</dbReference>
<keyword evidence="8" id="KW-0961">Cell wall biogenesis/degradation</keyword>
<dbReference type="PANTHER" id="PTHR31062">
    <property type="entry name" value="XYLOGLUCAN ENDOTRANSGLUCOSYLASE/HYDROLASE PROTEIN 8-RELATED"/>
    <property type="match status" value="1"/>
</dbReference>
<comment type="similarity">
    <text evidence="8">Belongs to the glycosyl hydrolase 16 family.</text>
</comment>
<dbReference type="FunFam" id="2.60.120.200:FF:000025">
    <property type="entry name" value="Xyloglucan endotransglucosylase/hydrolase"/>
    <property type="match status" value="1"/>
</dbReference>
<dbReference type="GO" id="GO:0016762">
    <property type="term" value="F:xyloglucan:xyloglucosyl transferase activity"/>
    <property type="evidence" value="ECO:0007669"/>
    <property type="project" value="UniProtKB-EC"/>
</dbReference>
<evidence type="ECO:0000256" key="5">
    <source>
        <dbReference type="ARBA" id="ARBA00023295"/>
    </source>
</evidence>
<protein>
    <recommendedName>
        <fullName evidence="8">Xyloglucan endotransglucosylase/hydrolase</fullName>
        <ecNumber evidence="8">2.4.1.207</ecNumber>
    </recommendedName>
</protein>
<evidence type="ECO:0000313" key="10">
    <source>
        <dbReference type="EMBL" id="KAJ4763407.1"/>
    </source>
</evidence>
<feature type="chain" id="PRO_5043090989" description="Xyloglucan endotransglucosylase/hydrolase" evidence="8">
    <location>
        <begin position="31"/>
        <end position="293"/>
    </location>
</feature>
<dbReference type="GO" id="GO:0004553">
    <property type="term" value="F:hydrolase activity, hydrolyzing O-glycosyl compounds"/>
    <property type="evidence" value="ECO:0007669"/>
    <property type="project" value="InterPro"/>
</dbReference>
<comment type="function">
    <text evidence="8">Catalyzes xyloglucan endohydrolysis (XEH) and/or endotransglycosylation (XET). Cleaves and religates xyloglucan polymers, an essential constituent of the primary cell wall, and thereby participates in cell wall construction of growing tissues.</text>
</comment>
<evidence type="ECO:0000259" key="9">
    <source>
        <dbReference type="PROSITE" id="PS51762"/>
    </source>
</evidence>
<dbReference type="EC" id="2.4.1.207" evidence="8"/>
<dbReference type="AlphaFoldDB" id="A0AAV8D9Y1"/>
<sequence>MASFTSTPKFLSIFGALIVCLSPYITPSLADSFDKEVDFIWGPENSKMDDTGTQLSLSLNTISGSAFQSKDAYLFGRIDMQIKLVQGNSAGTVSTYYIASPGGPNHDEVDFEFLGNISGEPYILHTNLFAHGTGDREQQFYLWFDPTADFHNYTFLWNPRHIAFLVDDIPIRDFKNHEDKGLFFPDSQPMNVYCSIWDGDGWATRGGLVKTNWTQSPFTVHYQNFNPQACVSQKGSLVCYLPEGSDYYTWFGQMLAETDLEKMKWVRENYMVYDYCTDVKRFPKGVPPECLLG</sequence>
<evidence type="ECO:0000256" key="7">
    <source>
        <dbReference type="PIRSR" id="PIRSR005604-2"/>
    </source>
</evidence>
<dbReference type="Gene3D" id="2.60.120.200">
    <property type="match status" value="1"/>
</dbReference>
<evidence type="ECO:0000256" key="6">
    <source>
        <dbReference type="PIRSR" id="PIRSR005604-1"/>
    </source>
</evidence>
<keyword evidence="11" id="KW-1185">Reference proteome</keyword>
<keyword evidence="4" id="KW-0325">Glycoprotein</keyword>
<comment type="caution">
    <text evidence="10">The sequence shown here is derived from an EMBL/GenBank/DDBJ whole genome shotgun (WGS) entry which is preliminary data.</text>
</comment>
<feature type="active site" description="Proton donor" evidence="6">
    <location>
        <position position="112"/>
    </location>
</feature>
<accession>A0AAV8D9Y1</accession>
<dbReference type="GO" id="GO:0071555">
    <property type="term" value="P:cell wall organization"/>
    <property type="evidence" value="ECO:0007669"/>
    <property type="project" value="UniProtKB-KW"/>
</dbReference>
<dbReference type="PIRSF" id="PIRSF005604">
    <property type="entry name" value="XET"/>
    <property type="match status" value="1"/>
</dbReference>
<feature type="glycosylation site" description="N-linked (GlcNAc...) asparagine" evidence="7">
    <location>
        <position position="116"/>
    </location>
</feature>
<keyword evidence="2 8" id="KW-0378">Hydrolase</keyword>
<keyword evidence="1 8" id="KW-0808">Transferase</keyword>
<dbReference type="InterPro" id="IPR000757">
    <property type="entry name" value="Beta-glucanase-like"/>
</dbReference>
<keyword evidence="8" id="KW-0052">Apoplast</keyword>
<dbReference type="GO" id="GO:0042546">
    <property type="term" value="P:cell wall biogenesis"/>
    <property type="evidence" value="ECO:0007669"/>
    <property type="project" value="InterPro"/>
</dbReference>
<dbReference type="SUPFAM" id="SSF49899">
    <property type="entry name" value="Concanavalin A-like lectins/glucanases"/>
    <property type="match status" value="1"/>
</dbReference>
<comment type="subcellular location">
    <subcellularLocation>
        <location evidence="8">Secreted</location>
        <location evidence="8">Cell wall</location>
    </subcellularLocation>
    <subcellularLocation>
        <location evidence="8">Secreted</location>
        <location evidence="8">Extracellular space</location>
        <location evidence="8">Apoplast</location>
    </subcellularLocation>
</comment>
<gene>
    <name evidence="10" type="ORF">LUZ62_073782</name>
</gene>
<feature type="signal peptide" evidence="8">
    <location>
        <begin position="1"/>
        <end position="30"/>
    </location>
</feature>
<evidence type="ECO:0000256" key="8">
    <source>
        <dbReference type="RuleBase" id="RU361120"/>
    </source>
</evidence>
<dbReference type="PROSITE" id="PS51762">
    <property type="entry name" value="GH16_2"/>
    <property type="match status" value="1"/>
</dbReference>
<dbReference type="InterPro" id="IPR013320">
    <property type="entry name" value="ConA-like_dom_sf"/>
</dbReference>
<dbReference type="EMBL" id="JAMFTS010000004">
    <property type="protein sequence ID" value="KAJ4763407.1"/>
    <property type="molecule type" value="Genomic_DNA"/>
</dbReference>
<evidence type="ECO:0000256" key="1">
    <source>
        <dbReference type="ARBA" id="ARBA00022679"/>
    </source>
</evidence>
<evidence type="ECO:0000313" key="11">
    <source>
        <dbReference type="Proteomes" id="UP001140206"/>
    </source>
</evidence>
<feature type="active site" description="Nucleophile" evidence="6">
    <location>
        <position position="108"/>
    </location>
</feature>
<evidence type="ECO:0000256" key="2">
    <source>
        <dbReference type="ARBA" id="ARBA00022801"/>
    </source>
</evidence>
<dbReference type="InterPro" id="IPR044791">
    <property type="entry name" value="Beta-glucanase/XTH"/>
</dbReference>
<dbReference type="Proteomes" id="UP001140206">
    <property type="component" value="Chromosome 4"/>
</dbReference>
<dbReference type="InterPro" id="IPR010713">
    <property type="entry name" value="XET_C"/>
</dbReference>
<evidence type="ECO:0000256" key="4">
    <source>
        <dbReference type="ARBA" id="ARBA00023180"/>
    </source>
</evidence>
<keyword evidence="8" id="KW-0964">Secreted</keyword>
<dbReference type="CDD" id="cd02176">
    <property type="entry name" value="GH16_XET"/>
    <property type="match status" value="1"/>
</dbReference>
<keyword evidence="8" id="KW-0134">Cell wall</keyword>
<evidence type="ECO:0000256" key="3">
    <source>
        <dbReference type="ARBA" id="ARBA00023157"/>
    </source>
</evidence>
<comment type="PTM">
    <text evidence="8">Contains at least one intrachain disulfide bond essential for its enzymatic activity.</text>
</comment>
<keyword evidence="8" id="KW-0732">Signal</keyword>
<organism evidence="10 11">
    <name type="scientific">Rhynchospora pubera</name>
    <dbReference type="NCBI Taxonomy" id="906938"/>
    <lineage>
        <taxon>Eukaryota</taxon>
        <taxon>Viridiplantae</taxon>
        <taxon>Streptophyta</taxon>
        <taxon>Embryophyta</taxon>
        <taxon>Tracheophyta</taxon>
        <taxon>Spermatophyta</taxon>
        <taxon>Magnoliopsida</taxon>
        <taxon>Liliopsida</taxon>
        <taxon>Poales</taxon>
        <taxon>Cyperaceae</taxon>
        <taxon>Cyperoideae</taxon>
        <taxon>Rhynchosporeae</taxon>
        <taxon>Rhynchospora</taxon>
    </lineage>
</organism>
<dbReference type="PROSITE" id="PS01034">
    <property type="entry name" value="GH16_1"/>
    <property type="match status" value="1"/>
</dbReference>
<keyword evidence="5 8" id="KW-0326">Glycosidase</keyword>
<dbReference type="GO" id="GO:0048046">
    <property type="term" value="C:apoplast"/>
    <property type="evidence" value="ECO:0007669"/>
    <property type="project" value="UniProtKB-SubCell"/>
</dbReference>
<proteinExistence type="inferred from homology"/>
<dbReference type="InterPro" id="IPR008263">
    <property type="entry name" value="GH16_AS"/>
</dbReference>
<dbReference type="Pfam" id="PF06955">
    <property type="entry name" value="XET_C"/>
    <property type="match status" value="1"/>
</dbReference>
<dbReference type="Pfam" id="PF00722">
    <property type="entry name" value="Glyco_hydro_16"/>
    <property type="match status" value="1"/>
</dbReference>
<reference evidence="10" key="1">
    <citation type="submission" date="2022-08" db="EMBL/GenBank/DDBJ databases">
        <authorList>
            <person name="Marques A."/>
        </authorList>
    </citation>
    <scope>NUCLEOTIDE SEQUENCE</scope>
    <source>
        <strain evidence="10">RhyPub2mFocal</strain>
        <tissue evidence="10">Leaves</tissue>
    </source>
</reference>
<name>A0AAV8D9Y1_9POAL</name>